<sequence length="64" mass="7413">PNLSFNKGFLSLKLISKRNHTKIRKGRKILYTRDSQKSKCSSIQSIEMRVNKKGIGPILLLKHY</sequence>
<evidence type="ECO:0000313" key="1">
    <source>
        <dbReference type="EMBL" id="JAP20737.1"/>
    </source>
</evidence>
<feature type="non-terminal residue" evidence="1">
    <location>
        <position position="1"/>
    </location>
</feature>
<proteinExistence type="predicted"/>
<accession>A0A0V0HJV9</accession>
<protein>
    <submittedName>
        <fullName evidence="1">Putative ovule protein</fullName>
    </submittedName>
</protein>
<reference evidence="1" key="1">
    <citation type="submission" date="2015-12" db="EMBL/GenBank/DDBJ databases">
        <title>Gene expression during late stages of embryo sac development: a critical building block for successful pollen-pistil interactions.</title>
        <authorList>
            <person name="Liu Y."/>
            <person name="Joly V."/>
            <person name="Sabar M."/>
            <person name="Matton D.P."/>
        </authorList>
    </citation>
    <scope>NUCLEOTIDE SEQUENCE</scope>
</reference>
<dbReference type="EMBL" id="GEDG01018499">
    <property type="protein sequence ID" value="JAP20737.1"/>
    <property type="molecule type" value="Transcribed_RNA"/>
</dbReference>
<organism evidence="1">
    <name type="scientific">Solanum chacoense</name>
    <name type="common">Chaco potato</name>
    <dbReference type="NCBI Taxonomy" id="4108"/>
    <lineage>
        <taxon>Eukaryota</taxon>
        <taxon>Viridiplantae</taxon>
        <taxon>Streptophyta</taxon>
        <taxon>Embryophyta</taxon>
        <taxon>Tracheophyta</taxon>
        <taxon>Spermatophyta</taxon>
        <taxon>Magnoliopsida</taxon>
        <taxon>eudicotyledons</taxon>
        <taxon>Gunneridae</taxon>
        <taxon>Pentapetalae</taxon>
        <taxon>asterids</taxon>
        <taxon>lamiids</taxon>
        <taxon>Solanales</taxon>
        <taxon>Solanaceae</taxon>
        <taxon>Solanoideae</taxon>
        <taxon>Solaneae</taxon>
        <taxon>Solanum</taxon>
    </lineage>
</organism>
<name>A0A0V0HJV9_SOLCH</name>
<dbReference type="AlphaFoldDB" id="A0A0V0HJV9"/>